<name>A0A0X3BR88_9EURY</name>
<dbReference type="AlphaFoldDB" id="A0A0X3BR88"/>
<dbReference type="KEGG" id="mema:MMAB1_2762"/>
<protein>
    <submittedName>
        <fullName evidence="1">Uncharacterized protein</fullName>
    </submittedName>
</protein>
<dbReference type="EMBL" id="LT158599">
    <property type="protein sequence ID" value="CVK33975.1"/>
    <property type="molecule type" value="Genomic_DNA"/>
</dbReference>
<dbReference type="Proteomes" id="UP000069850">
    <property type="component" value="Chromosome 1"/>
</dbReference>
<sequence>MGTDYTTITNFSIITNCNAFRMYSIKDYIIAYIDIFTNIYSPHLVETNSPRGNRKI</sequence>
<proteinExistence type="predicted"/>
<organism evidence="1 2">
    <name type="scientific">Methanoculleus bourgensis</name>
    <dbReference type="NCBI Taxonomy" id="83986"/>
    <lineage>
        <taxon>Archaea</taxon>
        <taxon>Methanobacteriati</taxon>
        <taxon>Methanobacteriota</taxon>
        <taxon>Stenosarchaea group</taxon>
        <taxon>Methanomicrobia</taxon>
        <taxon>Methanomicrobiales</taxon>
        <taxon>Methanomicrobiaceae</taxon>
        <taxon>Methanoculleus</taxon>
    </lineage>
</organism>
<accession>A0A0X3BR88</accession>
<reference evidence="1 2" key="1">
    <citation type="submission" date="2016-01" db="EMBL/GenBank/DDBJ databases">
        <authorList>
            <person name="Manzoor S."/>
        </authorList>
    </citation>
    <scope>NUCLEOTIDE SEQUENCE [LARGE SCALE GENOMIC DNA]</scope>
    <source>
        <strain evidence="1">Methanoculleus sp MAB1</strain>
    </source>
</reference>
<evidence type="ECO:0000313" key="2">
    <source>
        <dbReference type="Proteomes" id="UP000069850"/>
    </source>
</evidence>
<gene>
    <name evidence="1" type="ORF">MMAB1_2762</name>
</gene>
<evidence type="ECO:0000313" key="1">
    <source>
        <dbReference type="EMBL" id="CVK33975.1"/>
    </source>
</evidence>